<dbReference type="STRING" id="745531.A0A0C3PR18"/>
<dbReference type="EC" id="2.7.7.48" evidence="1"/>
<comment type="catalytic activity">
    <reaction evidence="1">
        <text>RNA(n) + a ribonucleoside 5'-triphosphate = RNA(n+1) + diphosphate</text>
        <dbReference type="Rhea" id="RHEA:21248"/>
        <dbReference type="Rhea" id="RHEA-COMP:14527"/>
        <dbReference type="Rhea" id="RHEA-COMP:17342"/>
        <dbReference type="ChEBI" id="CHEBI:33019"/>
        <dbReference type="ChEBI" id="CHEBI:61557"/>
        <dbReference type="ChEBI" id="CHEBI:140395"/>
        <dbReference type="EC" id="2.7.7.48"/>
    </reaction>
</comment>
<dbReference type="GO" id="GO:0030422">
    <property type="term" value="P:siRNA processing"/>
    <property type="evidence" value="ECO:0007669"/>
    <property type="project" value="TreeGrafter"/>
</dbReference>
<dbReference type="InterPro" id="IPR057596">
    <property type="entry name" value="RDRP_core"/>
</dbReference>
<organism evidence="4 5">
    <name type="scientific">Phlebiopsis gigantea (strain 11061_1 CR5-6)</name>
    <name type="common">White-rot fungus</name>
    <name type="synonym">Peniophora gigantea</name>
    <dbReference type="NCBI Taxonomy" id="745531"/>
    <lineage>
        <taxon>Eukaryota</taxon>
        <taxon>Fungi</taxon>
        <taxon>Dikarya</taxon>
        <taxon>Basidiomycota</taxon>
        <taxon>Agaricomycotina</taxon>
        <taxon>Agaricomycetes</taxon>
        <taxon>Polyporales</taxon>
        <taxon>Phanerochaetaceae</taxon>
        <taxon>Phlebiopsis</taxon>
    </lineage>
</organism>
<feature type="domain" description="RDRP core" evidence="3">
    <location>
        <begin position="321"/>
        <end position="920"/>
    </location>
</feature>
<dbReference type="GO" id="GO:0003968">
    <property type="term" value="F:RNA-directed RNA polymerase activity"/>
    <property type="evidence" value="ECO:0007669"/>
    <property type="project" value="UniProtKB-KW"/>
</dbReference>
<evidence type="ECO:0000259" key="3">
    <source>
        <dbReference type="Pfam" id="PF05183"/>
    </source>
</evidence>
<comment type="similarity">
    <text evidence="1">Belongs to the RdRP family.</text>
</comment>
<dbReference type="EMBL" id="KN840464">
    <property type="protein sequence ID" value="KIP09618.1"/>
    <property type="molecule type" value="Genomic_DNA"/>
</dbReference>
<proteinExistence type="inferred from homology"/>
<dbReference type="PANTHER" id="PTHR23079">
    <property type="entry name" value="RNA-DEPENDENT RNA POLYMERASE"/>
    <property type="match status" value="1"/>
</dbReference>
<name>A0A0C3PR18_PHLG1</name>
<dbReference type="OrthoDB" id="6513042at2759"/>
<keyword evidence="1" id="KW-0808">Transferase</keyword>
<dbReference type="GO" id="GO:0003723">
    <property type="term" value="F:RNA binding"/>
    <property type="evidence" value="ECO:0007669"/>
    <property type="project" value="UniProtKB-KW"/>
</dbReference>
<dbReference type="PANTHER" id="PTHR23079:SF55">
    <property type="entry name" value="RNA-DIRECTED RNA POLYMERASE"/>
    <property type="match status" value="1"/>
</dbReference>
<dbReference type="GO" id="GO:0031380">
    <property type="term" value="C:nuclear RNA-directed RNA polymerase complex"/>
    <property type="evidence" value="ECO:0007669"/>
    <property type="project" value="TreeGrafter"/>
</dbReference>
<keyword evidence="1" id="KW-0548">Nucleotidyltransferase</keyword>
<evidence type="ECO:0000313" key="4">
    <source>
        <dbReference type="EMBL" id="KIP09618.1"/>
    </source>
</evidence>
<sequence>MPDHQKHRSARRPPFQRAVPIAYPKTQATRNGAPPDNASVPVCALQFGWETRDGVYSAEFERTCAGTLQFNGARGHFRLRISDNARTVTITLDTSQITWASSGCDQLNAILFFALKYPPSYHEESVISSGTPSPHAPHQQRSPSPIRRRLSSWDPNHWAYSPYTSNSIRIVCFSKRSVYTLSRMVHDANVPATSFMYPLARLDIFSPSRRDAFQSWLAAEGFEMAFQLDSIARTNIFDLQEILRLKPHLIKMKGTFGTSYTASFTRHLALQARNKPWCLRKDYGPVDSLMKLFVECKKDFYAPASIPYSDRELFFCHHVTVTPTRLILSGPFPERNNRVMRKYAAYTTNFIRVSFADEDGLQFRADPDSGGRQFVRERFGHILSPSNGLDVAGHHFDFLTHSLSGLKSHAVWFVRPFRMPDPSGSGPMIDITAASIIAGLGIFDDPSAVPCYDPDLVRCPARYAARLAQAFTATDAAVEVAPDDIVWEQDIVDAKGRSFTDGAGLMSYELLSDIWEELQRKNPRIRGSVPPDVLQIRHQGSKGTLTASAELPGRRMVLRHTMIKFAAPDIRMVEVAAVFNRPAPFYLNRPLIMVLEGLKLKGGYAILKSLQDKVVEETTHAMHSFSTASSLLDRHGLGVAYKLSSTCSALAELITQEPRDSFLLDPVDVASYHILRDLKYRAHIPVPDGYTLVGVADPYGCLEPDEVFACVTSVKNGLTFLEGPIMISRSPVSHRGDVQIRKAIGRPPVGSILEKHPVKNALVFSVKGSRPLSSCLSGGDLDGDTYVITTLEDLLPTQPCPPADYNSAKKKLNPYPSTMQDVADFITEYIYSDNVGVIASRWLEIADSSPRGVSDPACLALASLHSAAVDYPKTGLPVPLANIPRYQRDGKPDWTAPEIGPTPGKYYQSQSFIGRLFREVKLSPPRSATLVGSRPPTQYSFPDPQAQNQYTSLQRNAVEMLSRFDSEDSIETAIHTLVSKHIGADATSCDDKYTEDIWVLFQDYVSQLRATCLAFSLAQGRGMNAMLTEDEIIVGTILAPARDSRFRRQRKEQMSQMREQVSILVDRFVAALTEGIGRDVVAVIRRAWLGFRLTTIHRDAFGCRSFRLIALHEILDAIKLKETSYTTRATTPRKFEEIIPQYA</sequence>
<keyword evidence="5" id="KW-1185">Reference proteome</keyword>
<dbReference type="Pfam" id="PF05183">
    <property type="entry name" value="RdRP"/>
    <property type="match status" value="1"/>
</dbReference>
<dbReference type="AlphaFoldDB" id="A0A0C3PR18"/>
<dbReference type="HOGENOM" id="CLU_001366_2_1_1"/>
<gene>
    <name evidence="4" type="ORF">PHLGIDRAFT_313005</name>
</gene>
<dbReference type="Proteomes" id="UP000053257">
    <property type="component" value="Unassembled WGS sequence"/>
</dbReference>
<reference evidence="4 5" key="1">
    <citation type="journal article" date="2014" name="PLoS Genet.">
        <title>Analysis of the Phlebiopsis gigantea genome, transcriptome and secretome provides insight into its pioneer colonization strategies of wood.</title>
        <authorList>
            <person name="Hori C."/>
            <person name="Ishida T."/>
            <person name="Igarashi K."/>
            <person name="Samejima M."/>
            <person name="Suzuki H."/>
            <person name="Master E."/>
            <person name="Ferreira P."/>
            <person name="Ruiz-Duenas F.J."/>
            <person name="Held B."/>
            <person name="Canessa P."/>
            <person name="Larrondo L.F."/>
            <person name="Schmoll M."/>
            <person name="Druzhinina I.S."/>
            <person name="Kubicek C.P."/>
            <person name="Gaskell J.A."/>
            <person name="Kersten P."/>
            <person name="St John F."/>
            <person name="Glasner J."/>
            <person name="Sabat G."/>
            <person name="Splinter BonDurant S."/>
            <person name="Syed K."/>
            <person name="Yadav J."/>
            <person name="Mgbeahuruike A.C."/>
            <person name="Kovalchuk A."/>
            <person name="Asiegbu F.O."/>
            <person name="Lackner G."/>
            <person name="Hoffmeister D."/>
            <person name="Rencoret J."/>
            <person name="Gutierrez A."/>
            <person name="Sun H."/>
            <person name="Lindquist E."/>
            <person name="Barry K."/>
            <person name="Riley R."/>
            <person name="Grigoriev I.V."/>
            <person name="Henrissat B."/>
            <person name="Kues U."/>
            <person name="Berka R.M."/>
            <person name="Martinez A.T."/>
            <person name="Covert S.F."/>
            <person name="Blanchette R.A."/>
            <person name="Cullen D."/>
        </authorList>
    </citation>
    <scope>NUCLEOTIDE SEQUENCE [LARGE SCALE GENOMIC DNA]</scope>
    <source>
        <strain evidence="4 5">11061_1 CR5-6</strain>
    </source>
</reference>
<keyword evidence="1" id="KW-0694">RNA-binding</keyword>
<evidence type="ECO:0000256" key="2">
    <source>
        <dbReference type="SAM" id="MobiDB-lite"/>
    </source>
</evidence>
<dbReference type="InterPro" id="IPR007855">
    <property type="entry name" value="RDRP"/>
</dbReference>
<evidence type="ECO:0000313" key="5">
    <source>
        <dbReference type="Proteomes" id="UP000053257"/>
    </source>
</evidence>
<keyword evidence="1" id="KW-0696">RNA-directed RNA polymerase</keyword>
<accession>A0A0C3PR18</accession>
<feature type="region of interest" description="Disordered" evidence="2">
    <location>
        <begin position="126"/>
        <end position="147"/>
    </location>
</feature>
<protein>
    <recommendedName>
        <fullName evidence="1">RNA-dependent RNA polymerase</fullName>
        <ecNumber evidence="1">2.7.7.48</ecNumber>
    </recommendedName>
</protein>
<evidence type="ECO:0000256" key="1">
    <source>
        <dbReference type="RuleBase" id="RU363098"/>
    </source>
</evidence>